<proteinExistence type="predicted"/>
<name>C6SCV3_NEIME</name>
<dbReference type="AlphaFoldDB" id="C6SCV3"/>
<protein>
    <submittedName>
        <fullName evidence="1">Uncharacterized protein</fullName>
    </submittedName>
</protein>
<accession>C6SCV3</accession>
<reference evidence="1" key="1">
    <citation type="journal article" date="2008" name="Proc. Natl. Acad. Sci. U.S.A.">
        <title>Whole-genome comparison of disease and carriage strains provides insights into virulence evolution in Neisseria meningitidis.</title>
        <authorList>
            <person name="Schoen C."/>
            <person name="Blom J."/>
            <person name="Claus H."/>
            <person name="Schramm-Glueck A."/>
            <person name="Brandt P."/>
            <person name="Mueller T."/>
            <person name="Goesmann A."/>
            <person name="Joseph B."/>
            <person name="Konietzny S."/>
            <person name="Kurzai O."/>
            <person name="Schmitt C."/>
            <person name="Friedrich T."/>
            <person name="Linke B."/>
            <person name="Vogel U."/>
            <person name="Frosch M."/>
        </authorList>
    </citation>
    <scope>NUCLEOTIDE SEQUENCE</scope>
    <source>
        <strain evidence="1">Alpha153</strain>
    </source>
</reference>
<dbReference type="EMBL" id="AM889137">
    <property type="protein sequence ID" value="CBA06407.1"/>
    <property type="molecule type" value="Genomic_DNA"/>
</dbReference>
<organism evidence="1">
    <name type="scientific">Neisseria meningitidis alpha153</name>
    <dbReference type="NCBI Taxonomy" id="663926"/>
    <lineage>
        <taxon>Bacteria</taxon>
        <taxon>Pseudomonadati</taxon>
        <taxon>Pseudomonadota</taxon>
        <taxon>Betaproteobacteria</taxon>
        <taxon>Neisseriales</taxon>
        <taxon>Neisseriaceae</taxon>
        <taxon>Neisseria</taxon>
    </lineage>
</organism>
<gene>
    <name evidence="1" type="ORF">NME_1120</name>
</gene>
<evidence type="ECO:0000313" key="1">
    <source>
        <dbReference type="EMBL" id="CBA06407.1"/>
    </source>
</evidence>
<sequence length="35" mass="3984">MPISMPNPIISPSFKPVRQASDAANCRRNGFFRYN</sequence>